<evidence type="ECO:0000313" key="3">
    <source>
        <dbReference type="Proteomes" id="UP001500897"/>
    </source>
</evidence>
<gene>
    <name evidence="2" type="ORF">GCM10009759_78840</name>
</gene>
<dbReference type="EMBL" id="BAAANS010000122">
    <property type="protein sequence ID" value="GAA2126441.1"/>
    <property type="molecule type" value="Genomic_DNA"/>
</dbReference>
<evidence type="ECO:0000256" key="1">
    <source>
        <dbReference type="SAM" id="MobiDB-lite"/>
    </source>
</evidence>
<dbReference type="Proteomes" id="UP001500897">
    <property type="component" value="Unassembled WGS sequence"/>
</dbReference>
<organism evidence="2 3">
    <name type="scientific">Kitasatospora saccharophila</name>
    <dbReference type="NCBI Taxonomy" id="407973"/>
    <lineage>
        <taxon>Bacteria</taxon>
        <taxon>Bacillati</taxon>
        <taxon>Actinomycetota</taxon>
        <taxon>Actinomycetes</taxon>
        <taxon>Kitasatosporales</taxon>
        <taxon>Streptomycetaceae</taxon>
        <taxon>Kitasatospora</taxon>
    </lineage>
</organism>
<sequence length="61" mass="6657">MRVRLLPRSGPAAHRPRPKVHPHAARQATGPADRLHRSGRADTEATALATRAVTGRVQVFE</sequence>
<comment type="caution">
    <text evidence="2">The sequence shown here is derived from an EMBL/GenBank/DDBJ whole genome shotgun (WGS) entry which is preliminary data.</text>
</comment>
<keyword evidence="3" id="KW-1185">Reference proteome</keyword>
<feature type="compositionally biased region" description="Basic residues" evidence="1">
    <location>
        <begin position="14"/>
        <end position="24"/>
    </location>
</feature>
<feature type="region of interest" description="Disordered" evidence="1">
    <location>
        <begin position="1"/>
        <end position="47"/>
    </location>
</feature>
<reference evidence="2 3" key="1">
    <citation type="journal article" date="2019" name="Int. J. Syst. Evol. Microbiol.">
        <title>The Global Catalogue of Microorganisms (GCM) 10K type strain sequencing project: providing services to taxonomists for standard genome sequencing and annotation.</title>
        <authorList>
            <consortium name="The Broad Institute Genomics Platform"/>
            <consortium name="The Broad Institute Genome Sequencing Center for Infectious Disease"/>
            <person name="Wu L."/>
            <person name="Ma J."/>
        </authorList>
    </citation>
    <scope>NUCLEOTIDE SEQUENCE [LARGE SCALE GENOMIC DNA]</scope>
    <source>
        <strain evidence="2 3">JCM 14559</strain>
    </source>
</reference>
<evidence type="ECO:0000313" key="2">
    <source>
        <dbReference type="EMBL" id="GAA2126441.1"/>
    </source>
</evidence>
<protein>
    <submittedName>
        <fullName evidence="2">Uncharacterized protein</fullName>
    </submittedName>
</protein>
<feature type="compositionally biased region" description="Basic and acidic residues" evidence="1">
    <location>
        <begin position="33"/>
        <end position="43"/>
    </location>
</feature>
<accession>A0ABN2YEV1</accession>
<proteinExistence type="predicted"/>
<name>A0ABN2YEV1_9ACTN</name>